<keyword evidence="1" id="KW-1133">Transmembrane helix</keyword>
<dbReference type="InterPro" id="IPR025241">
    <property type="entry name" value="DUF4190"/>
</dbReference>
<feature type="domain" description="DUF4190" evidence="2">
    <location>
        <begin position="39"/>
        <end position="92"/>
    </location>
</feature>
<dbReference type="Pfam" id="PF13828">
    <property type="entry name" value="DUF4190"/>
    <property type="match status" value="1"/>
</dbReference>
<evidence type="ECO:0000313" key="3">
    <source>
        <dbReference type="EMBL" id="RFA12348.1"/>
    </source>
</evidence>
<reference evidence="3 4" key="1">
    <citation type="submission" date="2017-04" db="EMBL/GenBank/DDBJ databases">
        <title>Comparative genome analysis of Subtercola boreus.</title>
        <authorList>
            <person name="Cho Y.-J."/>
            <person name="Cho A."/>
            <person name="Kim O.-S."/>
            <person name="Lee J.-I."/>
        </authorList>
    </citation>
    <scope>NUCLEOTIDE SEQUENCE [LARGE SCALE GENOMIC DNA]</scope>
    <source>
        <strain evidence="3 4">P27479</strain>
    </source>
</reference>
<dbReference type="EMBL" id="NBXB01000042">
    <property type="protein sequence ID" value="RFA12348.1"/>
    <property type="molecule type" value="Genomic_DNA"/>
</dbReference>
<feature type="transmembrane region" description="Helical" evidence="1">
    <location>
        <begin position="39"/>
        <end position="62"/>
    </location>
</feature>
<keyword evidence="1" id="KW-0812">Transmembrane</keyword>
<organism evidence="3 4">
    <name type="scientific">Subtercola boreus</name>
    <dbReference type="NCBI Taxonomy" id="120213"/>
    <lineage>
        <taxon>Bacteria</taxon>
        <taxon>Bacillati</taxon>
        <taxon>Actinomycetota</taxon>
        <taxon>Actinomycetes</taxon>
        <taxon>Micrococcales</taxon>
        <taxon>Microbacteriaceae</taxon>
        <taxon>Subtercola</taxon>
    </lineage>
</organism>
<dbReference type="OrthoDB" id="4374883at2"/>
<proteinExistence type="predicted"/>
<feature type="transmembrane region" description="Helical" evidence="1">
    <location>
        <begin position="74"/>
        <end position="103"/>
    </location>
</feature>
<keyword evidence="1" id="KW-0472">Membrane</keyword>
<dbReference type="Proteomes" id="UP000256541">
    <property type="component" value="Unassembled WGS sequence"/>
</dbReference>
<name>A0A3E0VSD7_9MICO</name>
<sequence>MYFCDEFSYSGGTDISSTLGSIMTDTSYTGSAPAKLNTLSIVAIIGGFLVPLVGIVVGFFALRQIKETGERGHGLAMAGIIVGIALIVIYVLIGIIGAVAGAAMSSGY</sequence>
<gene>
    <name evidence="3" type="ORF">B7R22_16245</name>
</gene>
<protein>
    <recommendedName>
        <fullName evidence="2">DUF4190 domain-containing protein</fullName>
    </recommendedName>
</protein>
<dbReference type="AlphaFoldDB" id="A0A3E0VSD7"/>
<accession>A0A3E0VSD7</accession>
<evidence type="ECO:0000313" key="4">
    <source>
        <dbReference type="Proteomes" id="UP000256541"/>
    </source>
</evidence>
<evidence type="ECO:0000256" key="1">
    <source>
        <dbReference type="SAM" id="Phobius"/>
    </source>
</evidence>
<evidence type="ECO:0000259" key="2">
    <source>
        <dbReference type="Pfam" id="PF13828"/>
    </source>
</evidence>
<comment type="caution">
    <text evidence="3">The sequence shown here is derived from an EMBL/GenBank/DDBJ whole genome shotgun (WGS) entry which is preliminary data.</text>
</comment>